<dbReference type="PANTHER" id="PTHR46093">
    <property type="entry name" value="ACYL-COA-BINDING DOMAIN-CONTAINING PROTEIN 5"/>
    <property type="match status" value="1"/>
</dbReference>
<keyword evidence="3" id="KW-0812">Transmembrane</keyword>
<keyword evidence="1" id="KW-0880">Kelch repeat</keyword>
<dbReference type="Pfam" id="PF24681">
    <property type="entry name" value="Kelch_KLHDC2_KLHL20_DRC7"/>
    <property type="match status" value="1"/>
</dbReference>
<dbReference type="AlphaFoldDB" id="A0A1X2G5P0"/>
<keyword evidence="3" id="KW-1133">Transmembrane helix</keyword>
<protein>
    <recommendedName>
        <fullName evidence="6">Galactose oxidase</fullName>
    </recommendedName>
</protein>
<evidence type="ECO:0000256" key="3">
    <source>
        <dbReference type="SAM" id="Phobius"/>
    </source>
</evidence>
<dbReference type="OrthoDB" id="2363417at2759"/>
<keyword evidence="3" id="KW-0472">Membrane</keyword>
<evidence type="ECO:0000313" key="5">
    <source>
        <dbReference type="Proteomes" id="UP000242146"/>
    </source>
</evidence>
<evidence type="ECO:0000256" key="2">
    <source>
        <dbReference type="ARBA" id="ARBA00022737"/>
    </source>
</evidence>
<dbReference type="InterPro" id="IPR015915">
    <property type="entry name" value="Kelch-typ_b-propeller"/>
</dbReference>
<dbReference type="SUPFAM" id="SSF117281">
    <property type="entry name" value="Kelch motif"/>
    <property type="match status" value="1"/>
</dbReference>
<dbReference type="STRING" id="101127.A0A1X2G5P0"/>
<evidence type="ECO:0000313" key="4">
    <source>
        <dbReference type="EMBL" id="ORX45696.1"/>
    </source>
</evidence>
<comment type="caution">
    <text evidence="4">The sequence shown here is derived from an EMBL/GenBank/DDBJ whole genome shotgun (WGS) entry which is preliminary data.</text>
</comment>
<name>A0A1X2G5P0_9FUNG</name>
<reference evidence="4 5" key="1">
    <citation type="submission" date="2016-07" db="EMBL/GenBank/DDBJ databases">
        <title>Pervasive Adenine N6-methylation of Active Genes in Fungi.</title>
        <authorList>
            <consortium name="DOE Joint Genome Institute"/>
            <person name="Mondo S.J."/>
            <person name="Dannebaum R.O."/>
            <person name="Kuo R.C."/>
            <person name="Labutti K."/>
            <person name="Haridas S."/>
            <person name="Kuo A."/>
            <person name="Salamov A."/>
            <person name="Ahrendt S.R."/>
            <person name="Lipzen A."/>
            <person name="Sullivan W."/>
            <person name="Andreopoulos W.B."/>
            <person name="Clum A."/>
            <person name="Lindquist E."/>
            <person name="Daum C."/>
            <person name="Ramamoorthy G.K."/>
            <person name="Gryganskyi A."/>
            <person name="Culley D."/>
            <person name="Magnuson J.K."/>
            <person name="James T.Y."/>
            <person name="O'Malley M.A."/>
            <person name="Stajich J.E."/>
            <person name="Spatafora J.W."/>
            <person name="Visel A."/>
            <person name="Grigoriev I.V."/>
        </authorList>
    </citation>
    <scope>NUCLEOTIDE SEQUENCE [LARGE SCALE GENOMIC DNA]</scope>
    <source>
        <strain evidence="4 5">NRRL 3301</strain>
    </source>
</reference>
<dbReference type="Proteomes" id="UP000242146">
    <property type="component" value="Unassembled WGS sequence"/>
</dbReference>
<sequence length="349" mass="36822">MAAYNGTNFMVVGGMGPSAANSSGIATVAARYNANLNQWFPLAAVNPSSATINTTLNTLTFGVRATQISADELLILGGTLPNNHTVLPGWTQNVDVMASNGSWNQFVAEGFSLTGAAGPMRLLHHAMATGSDGQAYSFGGISPANASTNDYLDAPYINLNSTVVYHNSSIMAVNISGQAPTVRQMHTATALPTSQILIYGGFNDQNQVVSDTSYLYNIKSQSWEAVNLNGTGPGPRYGHSAVLVNDTLYIIGGVDSSGQARNDVSLLNVTSWTWVQNSGSDTNSSNDNGSHSLHGGAVAGVVIGVLVAVGLIAGGAFYFIRRRRLASEKTRFNSWSNTDVDSQTKEIRY</sequence>
<organism evidence="4 5">
    <name type="scientific">Hesseltinella vesiculosa</name>
    <dbReference type="NCBI Taxonomy" id="101127"/>
    <lineage>
        <taxon>Eukaryota</taxon>
        <taxon>Fungi</taxon>
        <taxon>Fungi incertae sedis</taxon>
        <taxon>Mucoromycota</taxon>
        <taxon>Mucoromycotina</taxon>
        <taxon>Mucoromycetes</taxon>
        <taxon>Mucorales</taxon>
        <taxon>Cunninghamellaceae</taxon>
        <taxon>Hesseltinella</taxon>
    </lineage>
</organism>
<dbReference type="CDD" id="cd12841">
    <property type="entry name" value="TM_EphA1"/>
    <property type="match status" value="1"/>
</dbReference>
<dbReference type="EMBL" id="MCGT01000041">
    <property type="protein sequence ID" value="ORX45696.1"/>
    <property type="molecule type" value="Genomic_DNA"/>
</dbReference>
<accession>A0A1X2G5P0</accession>
<keyword evidence="2" id="KW-0677">Repeat</keyword>
<evidence type="ECO:0008006" key="6">
    <source>
        <dbReference type="Google" id="ProtNLM"/>
    </source>
</evidence>
<proteinExistence type="predicted"/>
<dbReference type="Gene3D" id="2.120.10.80">
    <property type="entry name" value="Kelch-type beta propeller"/>
    <property type="match status" value="1"/>
</dbReference>
<dbReference type="PANTHER" id="PTHR46093:SF18">
    <property type="entry name" value="FIBRONECTIN TYPE-III DOMAIN-CONTAINING PROTEIN"/>
    <property type="match status" value="1"/>
</dbReference>
<feature type="transmembrane region" description="Helical" evidence="3">
    <location>
        <begin position="293"/>
        <end position="320"/>
    </location>
</feature>
<keyword evidence="5" id="KW-1185">Reference proteome</keyword>
<evidence type="ECO:0000256" key="1">
    <source>
        <dbReference type="ARBA" id="ARBA00022441"/>
    </source>
</evidence>
<gene>
    <name evidence="4" type="ORF">DM01DRAFT_1339924</name>
</gene>